<dbReference type="Proteomes" id="UP000242146">
    <property type="component" value="Unassembled WGS sequence"/>
</dbReference>
<name>A0A1X2GKV7_9FUNG</name>
<sequence>MDLLAVKRQGVCVTGKGGKRALFLNIFTVFSHFTFYPSHPFFLVSTWTPRSNGSVDGQVEAIGIISDDDAWRRIDVLHQRAVYCDIIKGSRLEGIIGLRFGSRSSIE</sequence>
<evidence type="ECO:0000313" key="2">
    <source>
        <dbReference type="Proteomes" id="UP000242146"/>
    </source>
</evidence>
<evidence type="ECO:0000313" key="1">
    <source>
        <dbReference type="EMBL" id="ORX56346.1"/>
    </source>
</evidence>
<protein>
    <submittedName>
        <fullName evidence="1">Uncharacterized protein</fullName>
    </submittedName>
</protein>
<proteinExistence type="predicted"/>
<keyword evidence="2" id="KW-1185">Reference proteome</keyword>
<dbReference type="EMBL" id="MCGT01000010">
    <property type="protein sequence ID" value="ORX56346.1"/>
    <property type="molecule type" value="Genomic_DNA"/>
</dbReference>
<gene>
    <name evidence="1" type="ORF">DM01DRAFT_1018887</name>
</gene>
<dbReference type="AlphaFoldDB" id="A0A1X2GKV7"/>
<organism evidence="1 2">
    <name type="scientific">Hesseltinella vesiculosa</name>
    <dbReference type="NCBI Taxonomy" id="101127"/>
    <lineage>
        <taxon>Eukaryota</taxon>
        <taxon>Fungi</taxon>
        <taxon>Fungi incertae sedis</taxon>
        <taxon>Mucoromycota</taxon>
        <taxon>Mucoromycotina</taxon>
        <taxon>Mucoromycetes</taxon>
        <taxon>Mucorales</taxon>
        <taxon>Cunninghamellaceae</taxon>
        <taxon>Hesseltinella</taxon>
    </lineage>
</organism>
<accession>A0A1X2GKV7</accession>
<comment type="caution">
    <text evidence="1">The sequence shown here is derived from an EMBL/GenBank/DDBJ whole genome shotgun (WGS) entry which is preliminary data.</text>
</comment>
<reference evidence="1 2" key="1">
    <citation type="submission" date="2016-07" db="EMBL/GenBank/DDBJ databases">
        <title>Pervasive Adenine N6-methylation of Active Genes in Fungi.</title>
        <authorList>
            <consortium name="DOE Joint Genome Institute"/>
            <person name="Mondo S.J."/>
            <person name="Dannebaum R.O."/>
            <person name="Kuo R.C."/>
            <person name="Labutti K."/>
            <person name="Haridas S."/>
            <person name="Kuo A."/>
            <person name="Salamov A."/>
            <person name="Ahrendt S.R."/>
            <person name="Lipzen A."/>
            <person name="Sullivan W."/>
            <person name="Andreopoulos W.B."/>
            <person name="Clum A."/>
            <person name="Lindquist E."/>
            <person name="Daum C."/>
            <person name="Ramamoorthy G.K."/>
            <person name="Gryganskyi A."/>
            <person name="Culley D."/>
            <person name="Magnuson J.K."/>
            <person name="James T.Y."/>
            <person name="O'Malley M.A."/>
            <person name="Stajich J.E."/>
            <person name="Spatafora J.W."/>
            <person name="Visel A."/>
            <person name="Grigoriev I.V."/>
        </authorList>
    </citation>
    <scope>NUCLEOTIDE SEQUENCE [LARGE SCALE GENOMIC DNA]</scope>
    <source>
        <strain evidence="1 2">NRRL 3301</strain>
    </source>
</reference>